<evidence type="ECO:0008006" key="8">
    <source>
        <dbReference type="Google" id="ProtNLM"/>
    </source>
</evidence>
<comment type="caution">
    <text evidence="6">The sequence shown here is derived from an EMBL/GenBank/DDBJ whole genome shotgun (WGS) entry which is preliminary data.</text>
</comment>
<protein>
    <recommendedName>
        <fullName evidence="8">WD repeat-containing protein 70</fullName>
    </recommendedName>
</protein>
<dbReference type="EMBL" id="JAWQEG010003640">
    <property type="protein sequence ID" value="KAK3865226.1"/>
    <property type="molecule type" value="Genomic_DNA"/>
</dbReference>
<dbReference type="InterPro" id="IPR036322">
    <property type="entry name" value="WD40_repeat_dom_sf"/>
</dbReference>
<evidence type="ECO:0000313" key="7">
    <source>
        <dbReference type="Proteomes" id="UP001286313"/>
    </source>
</evidence>
<feature type="repeat" description="WD" evidence="4">
    <location>
        <begin position="206"/>
        <end position="247"/>
    </location>
</feature>
<dbReference type="PROSITE" id="PS50294">
    <property type="entry name" value="WD_REPEATS_REGION"/>
    <property type="match status" value="1"/>
</dbReference>
<comment type="similarity">
    <text evidence="3">Belongs to the WD repeat GAD-1 family.</text>
</comment>
<evidence type="ECO:0000256" key="5">
    <source>
        <dbReference type="SAM" id="MobiDB-lite"/>
    </source>
</evidence>
<organism evidence="6 7">
    <name type="scientific">Petrolisthes cinctipes</name>
    <name type="common">Flat porcelain crab</name>
    <dbReference type="NCBI Taxonomy" id="88211"/>
    <lineage>
        <taxon>Eukaryota</taxon>
        <taxon>Metazoa</taxon>
        <taxon>Ecdysozoa</taxon>
        <taxon>Arthropoda</taxon>
        <taxon>Crustacea</taxon>
        <taxon>Multicrustacea</taxon>
        <taxon>Malacostraca</taxon>
        <taxon>Eumalacostraca</taxon>
        <taxon>Eucarida</taxon>
        <taxon>Decapoda</taxon>
        <taxon>Pleocyemata</taxon>
        <taxon>Anomura</taxon>
        <taxon>Galatheoidea</taxon>
        <taxon>Porcellanidae</taxon>
        <taxon>Petrolisthes</taxon>
    </lineage>
</organism>
<accession>A0AAE1F1L4</accession>
<reference evidence="6" key="1">
    <citation type="submission" date="2023-10" db="EMBL/GenBank/DDBJ databases">
        <title>Genome assemblies of two species of porcelain crab, Petrolisthes cinctipes and Petrolisthes manimaculis (Anomura: Porcellanidae).</title>
        <authorList>
            <person name="Angst P."/>
        </authorList>
    </citation>
    <scope>NUCLEOTIDE SEQUENCE</scope>
    <source>
        <strain evidence="6">PB745_01</strain>
        <tissue evidence="6">Gill</tissue>
    </source>
</reference>
<feature type="compositionally biased region" description="Acidic residues" evidence="5">
    <location>
        <begin position="184"/>
        <end position="193"/>
    </location>
</feature>
<evidence type="ECO:0000256" key="1">
    <source>
        <dbReference type="ARBA" id="ARBA00022574"/>
    </source>
</evidence>
<evidence type="ECO:0000313" key="6">
    <source>
        <dbReference type="EMBL" id="KAK3865226.1"/>
    </source>
</evidence>
<dbReference type="SUPFAM" id="SSF50978">
    <property type="entry name" value="WD40 repeat-like"/>
    <property type="match status" value="1"/>
</dbReference>
<feature type="repeat" description="WD" evidence="4">
    <location>
        <begin position="413"/>
        <end position="444"/>
    </location>
</feature>
<feature type="region of interest" description="Disordered" evidence="5">
    <location>
        <begin position="139"/>
        <end position="199"/>
    </location>
</feature>
<feature type="compositionally biased region" description="Basic and acidic residues" evidence="5">
    <location>
        <begin position="568"/>
        <end position="592"/>
    </location>
</feature>
<dbReference type="InterPro" id="IPR051858">
    <property type="entry name" value="WD_repeat_GAD-1"/>
</dbReference>
<sequence>MASVASWRPKTEGCMMNRGKIVFGKIGFNLSGSSKLPETIPPPPPPIDQTTPTPTLHDETTEPATSGFGSFGKFSQDNNTASETSPGDLESMMGFSGFGKKAKEFNLDSLVEETRKSAVDRNRENIEKLKLQSLEEEKIKASLPAPNDSTKSAVTESKSQSEDEDEFIGPPLPPGLEPPKDAGPEAESEEEEDKEHWLPSSHELILEHGTKTVSALAVDSSGTRLVSGSLDYDVRYWDFQGMDQSKEAFRSFCPADGYPVNSVDYSCTGDKVLVVSGSQQAKVYDRDGIELFECVRGDMYLHDMARTKGHIAALTCGVWHPRDKEEFLTSCMDGTCRLWQTSRPGSQKNVIKARALNGLKTIPITCAYNRDGLLVACACDDGSIQMWDHRKSFVNVAINIKTAHTRGSDTSGLTFAYDNRGFATRGGDDTLKLWDIRNTKTSVHAKEGLFSRFPMTNCVFSPNDQMVMTGTSINKGEKAGKLIVVDRNTWNIVRELEVGPSHVVRIIWHPRLNQVMVGCGDGKIRILYEPKISRNGAVLVAGRHKKRSKQAEVVVSQQVITPHALPMFREERHKSTRKLEERDRKDPIKSRQPDLPVGKAGSGGRVSAGGSTLSSYIIRNMGLRNKVHEEGDPREALLKYAKEAAENPYWVTPAYERNQPQPIFQETDSGMKEEEEEEEEEEESPPSKKLKQQ</sequence>
<dbReference type="InterPro" id="IPR015943">
    <property type="entry name" value="WD40/YVTN_repeat-like_dom_sf"/>
</dbReference>
<dbReference type="PROSITE" id="PS50082">
    <property type="entry name" value="WD_REPEATS_2"/>
    <property type="match status" value="2"/>
</dbReference>
<dbReference type="Gene3D" id="2.130.10.10">
    <property type="entry name" value="YVTN repeat-like/Quinoprotein amine dehydrogenase"/>
    <property type="match status" value="2"/>
</dbReference>
<gene>
    <name evidence="6" type="ORF">Pcinc_029159</name>
</gene>
<feature type="compositionally biased region" description="Polar residues" evidence="5">
    <location>
        <begin position="658"/>
        <end position="668"/>
    </location>
</feature>
<feature type="compositionally biased region" description="Polar residues" evidence="5">
    <location>
        <begin position="73"/>
        <end position="85"/>
    </location>
</feature>
<feature type="compositionally biased region" description="Acidic residues" evidence="5">
    <location>
        <begin position="673"/>
        <end position="684"/>
    </location>
</feature>
<evidence type="ECO:0000256" key="3">
    <source>
        <dbReference type="ARBA" id="ARBA00038343"/>
    </source>
</evidence>
<dbReference type="AlphaFoldDB" id="A0AAE1F1L4"/>
<dbReference type="Proteomes" id="UP001286313">
    <property type="component" value="Unassembled WGS sequence"/>
</dbReference>
<dbReference type="PANTHER" id="PTHR16017">
    <property type="entry name" value="GASTRULATION DEFECTIVE PROTEIN 1-RELATED"/>
    <property type="match status" value="1"/>
</dbReference>
<proteinExistence type="inferred from homology"/>
<evidence type="ECO:0000256" key="4">
    <source>
        <dbReference type="PROSITE-ProRule" id="PRU00221"/>
    </source>
</evidence>
<feature type="region of interest" description="Disordered" evidence="5">
    <location>
        <begin position="652"/>
        <end position="693"/>
    </location>
</feature>
<dbReference type="GO" id="GO:0005634">
    <property type="term" value="C:nucleus"/>
    <property type="evidence" value="ECO:0007669"/>
    <property type="project" value="TreeGrafter"/>
</dbReference>
<feature type="compositionally biased region" description="Polar residues" evidence="5">
    <location>
        <begin position="147"/>
        <end position="158"/>
    </location>
</feature>
<dbReference type="Pfam" id="PF00400">
    <property type="entry name" value="WD40"/>
    <property type="match status" value="3"/>
</dbReference>
<evidence type="ECO:0000256" key="2">
    <source>
        <dbReference type="ARBA" id="ARBA00022737"/>
    </source>
</evidence>
<keyword evidence="1 4" id="KW-0853">WD repeat</keyword>
<dbReference type="InterPro" id="IPR001680">
    <property type="entry name" value="WD40_rpt"/>
</dbReference>
<feature type="region of interest" description="Disordered" evidence="5">
    <location>
        <begin position="567"/>
        <end position="611"/>
    </location>
</feature>
<keyword evidence="7" id="KW-1185">Reference proteome</keyword>
<dbReference type="GO" id="GO:0035861">
    <property type="term" value="C:site of double-strand break"/>
    <property type="evidence" value="ECO:0007669"/>
    <property type="project" value="TreeGrafter"/>
</dbReference>
<feature type="region of interest" description="Disordered" evidence="5">
    <location>
        <begin position="33"/>
        <end position="93"/>
    </location>
</feature>
<keyword evidence="2" id="KW-0677">Repeat</keyword>
<dbReference type="SMART" id="SM00320">
    <property type="entry name" value="WD40"/>
    <property type="match status" value="6"/>
</dbReference>
<name>A0AAE1F1L4_PETCI</name>
<dbReference type="FunFam" id="2.130.10.10:FF:001319">
    <property type="entry name" value="Gastrulation defective protein 1"/>
    <property type="match status" value="1"/>
</dbReference>
<dbReference type="PANTHER" id="PTHR16017:SF0">
    <property type="entry name" value="WD REPEAT-CONTAINING PROTEIN 70"/>
    <property type="match status" value="1"/>
</dbReference>